<dbReference type="AlphaFoldDB" id="A0A917G3K8"/>
<organism evidence="6 7">
    <name type="scientific">Paenibacillus abyssi</name>
    <dbReference type="NCBI Taxonomy" id="1340531"/>
    <lineage>
        <taxon>Bacteria</taxon>
        <taxon>Bacillati</taxon>
        <taxon>Bacillota</taxon>
        <taxon>Bacilli</taxon>
        <taxon>Bacillales</taxon>
        <taxon>Paenibacillaceae</taxon>
        <taxon>Paenibacillus</taxon>
    </lineage>
</organism>
<dbReference type="Pfam" id="PF00583">
    <property type="entry name" value="Acetyltransf_1"/>
    <property type="match status" value="1"/>
</dbReference>
<evidence type="ECO:0000256" key="3">
    <source>
        <dbReference type="ARBA" id="ARBA00022679"/>
    </source>
</evidence>
<evidence type="ECO:0000256" key="1">
    <source>
        <dbReference type="ARBA" id="ARBA00005395"/>
    </source>
</evidence>
<dbReference type="InterPro" id="IPR050680">
    <property type="entry name" value="YpeA/RimI_acetyltransf"/>
</dbReference>
<dbReference type="CDD" id="cd04301">
    <property type="entry name" value="NAT_SF"/>
    <property type="match status" value="1"/>
</dbReference>
<dbReference type="GO" id="GO:0008080">
    <property type="term" value="F:N-acetyltransferase activity"/>
    <property type="evidence" value="ECO:0007669"/>
    <property type="project" value="InterPro"/>
</dbReference>
<dbReference type="PANTHER" id="PTHR43420">
    <property type="entry name" value="ACETYLTRANSFERASE"/>
    <property type="match status" value="1"/>
</dbReference>
<keyword evidence="4" id="KW-0012">Acyltransferase</keyword>
<keyword evidence="3" id="KW-0808">Transferase</keyword>
<dbReference type="InterPro" id="IPR006464">
    <property type="entry name" value="AcTrfase_RimI/Ard1"/>
</dbReference>
<comment type="similarity">
    <text evidence="1">Belongs to the acetyltransferase family. RimI subfamily.</text>
</comment>
<dbReference type="PROSITE" id="PS51186">
    <property type="entry name" value="GNAT"/>
    <property type="match status" value="1"/>
</dbReference>
<gene>
    <name evidence="6" type="primary">rimI</name>
    <name evidence="6" type="ORF">GCM10010916_42660</name>
</gene>
<reference evidence="6" key="2">
    <citation type="submission" date="2020-09" db="EMBL/GenBank/DDBJ databases">
        <authorList>
            <person name="Sun Q."/>
            <person name="Zhou Y."/>
        </authorList>
    </citation>
    <scope>NUCLEOTIDE SEQUENCE</scope>
    <source>
        <strain evidence="6">CGMCC 1.12987</strain>
    </source>
</reference>
<accession>A0A917G3K8</accession>
<evidence type="ECO:0000259" key="5">
    <source>
        <dbReference type="PROSITE" id="PS51186"/>
    </source>
</evidence>
<keyword evidence="7" id="KW-1185">Reference proteome</keyword>
<keyword evidence="2" id="KW-0963">Cytoplasm</keyword>
<name>A0A917G3K8_9BACL</name>
<protein>
    <submittedName>
        <fullName evidence="6">Ribosomal-protein-alanine acetyltransferase</fullName>
    </submittedName>
</protein>
<comment type="caution">
    <text evidence="6">The sequence shown here is derived from an EMBL/GenBank/DDBJ whole genome shotgun (WGS) entry which is preliminary data.</text>
</comment>
<sequence length="170" mass="19393">MAGHEERAASGDWMDLLVFRAMRVGDIPMICEIEREAFTSPWTAEAFTNELTNNHFARYMVVQLESEIIGYGGMWTIMDEAHVTNIAIRSDYRGQGLGERLLREMQRTAVFFGSLRMTLEVRVSNEIAQNLYRKLGFEPSGIRPGYYSDNQEDALIMWADLEQVGAGERS</sequence>
<dbReference type="InterPro" id="IPR000182">
    <property type="entry name" value="GNAT_dom"/>
</dbReference>
<dbReference type="PANTHER" id="PTHR43420:SF44">
    <property type="entry name" value="ACETYLTRANSFERASE YPEA"/>
    <property type="match status" value="1"/>
</dbReference>
<evidence type="ECO:0000256" key="4">
    <source>
        <dbReference type="ARBA" id="ARBA00023315"/>
    </source>
</evidence>
<dbReference type="InterPro" id="IPR016181">
    <property type="entry name" value="Acyl_CoA_acyltransferase"/>
</dbReference>
<evidence type="ECO:0000256" key="2">
    <source>
        <dbReference type="ARBA" id="ARBA00022490"/>
    </source>
</evidence>
<reference evidence="6" key="1">
    <citation type="journal article" date="2014" name="Int. J. Syst. Evol. Microbiol.">
        <title>Complete genome sequence of Corynebacterium casei LMG S-19264T (=DSM 44701T), isolated from a smear-ripened cheese.</title>
        <authorList>
            <consortium name="US DOE Joint Genome Institute (JGI-PGF)"/>
            <person name="Walter F."/>
            <person name="Albersmeier A."/>
            <person name="Kalinowski J."/>
            <person name="Ruckert C."/>
        </authorList>
    </citation>
    <scope>NUCLEOTIDE SEQUENCE</scope>
    <source>
        <strain evidence="6">CGMCC 1.12987</strain>
    </source>
</reference>
<proteinExistence type="inferred from homology"/>
<dbReference type="SUPFAM" id="SSF55729">
    <property type="entry name" value="Acyl-CoA N-acyltransferases (Nat)"/>
    <property type="match status" value="1"/>
</dbReference>
<dbReference type="Proteomes" id="UP000644756">
    <property type="component" value="Unassembled WGS sequence"/>
</dbReference>
<dbReference type="RefSeq" id="WP_188533099.1">
    <property type="nucleotide sequence ID" value="NZ_BMGR01000017.1"/>
</dbReference>
<feature type="domain" description="N-acetyltransferase" evidence="5">
    <location>
        <begin position="17"/>
        <end position="162"/>
    </location>
</feature>
<dbReference type="NCBIfam" id="TIGR01575">
    <property type="entry name" value="rimI"/>
    <property type="match status" value="1"/>
</dbReference>
<evidence type="ECO:0000313" key="7">
    <source>
        <dbReference type="Proteomes" id="UP000644756"/>
    </source>
</evidence>
<evidence type="ECO:0000313" key="6">
    <source>
        <dbReference type="EMBL" id="GGG21410.1"/>
    </source>
</evidence>
<dbReference type="EMBL" id="BMGR01000017">
    <property type="protein sequence ID" value="GGG21410.1"/>
    <property type="molecule type" value="Genomic_DNA"/>
</dbReference>
<dbReference type="Gene3D" id="3.40.630.30">
    <property type="match status" value="1"/>
</dbReference>